<reference evidence="4 6" key="2">
    <citation type="submission" date="2019-03" db="EMBL/GenBank/DDBJ databases">
        <title>Genomic Encyclopedia of Type Strains, Phase IV (KMG-IV): sequencing the most valuable type-strain genomes for metagenomic binning, comparative biology and taxonomic classification.</title>
        <authorList>
            <person name="Goeker M."/>
        </authorList>
    </citation>
    <scope>NUCLEOTIDE SEQUENCE [LARGE SCALE GENOMIC DNA]</scope>
    <source>
        <strain evidence="4 6">DSM 3764</strain>
    </source>
</reference>
<dbReference type="GO" id="GO:0005886">
    <property type="term" value="C:plasma membrane"/>
    <property type="evidence" value="ECO:0007669"/>
    <property type="project" value="UniProtKB-SubCell"/>
</dbReference>
<name>A0A377Q9G4_9NEIS</name>
<dbReference type="OrthoDB" id="9770517at2"/>
<reference evidence="3 5" key="1">
    <citation type="submission" date="2018-06" db="EMBL/GenBank/DDBJ databases">
        <authorList>
            <consortium name="Pathogen Informatics"/>
            <person name="Doyle S."/>
        </authorList>
    </citation>
    <scope>NUCLEOTIDE SEQUENCE [LARGE SCALE GENOMIC DNA]</scope>
    <source>
        <strain evidence="3 5">NCTC11159</strain>
    </source>
</reference>
<keyword evidence="2" id="KW-0472">Membrane</keyword>
<dbReference type="Gene3D" id="2.20.200.10">
    <property type="entry name" value="Outer membrane efflux proteins (OEP)"/>
    <property type="match status" value="1"/>
</dbReference>
<dbReference type="EMBL" id="UGHR01000001">
    <property type="protein sequence ID" value="STQ91563.1"/>
    <property type="molecule type" value="Genomic_DNA"/>
</dbReference>
<feature type="chain" id="PRO_5016481365" evidence="2">
    <location>
        <begin position="19"/>
        <end position="450"/>
    </location>
</feature>
<comment type="subcellular location">
    <subcellularLocation>
        <location evidence="2">Cell membrane</location>
        <topology evidence="2">Lipid-anchor</topology>
    </subcellularLocation>
</comment>
<organism evidence="3 5">
    <name type="scientific">Iodobacter fluviatilis</name>
    <dbReference type="NCBI Taxonomy" id="537"/>
    <lineage>
        <taxon>Bacteria</taxon>
        <taxon>Pseudomonadati</taxon>
        <taxon>Pseudomonadota</taxon>
        <taxon>Betaproteobacteria</taxon>
        <taxon>Neisseriales</taxon>
        <taxon>Chitinibacteraceae</taxon>
        <taxon>Iodobacter</taxon>
    </lineage>
</organism>
<dbReference type="NCBIfam" id="TIGR01845">
    <property type="entry name" value="outer_NodT"/>
    <property type="match status" value="1"/>
</dbReference>
<dbReference type="GO" id="GO:0015562">
    <property type="term" value="F:efflux transmembrane transporter activity"/>
    <property type="evidence" value="ECO:0007669"/>
    <property type="project" value="InterPro"/>
</dbReference>
<comment type="similarity">
    <text evidence="1 2">Belongs to the outer membrane factor (OMF) (TC 1.B.17) family.</text>
</comment>
<proteinExistence type="inferred from homology"/>
<dbReference type="InterPro" id="IPR010131">
    <property type="entry name" value="MdtP/NodT-like"/>
</dbReference>
<dbReference type="Gene3D" id="1.20.1600.10">
    <property type="entry name" value="Outer membrane efflux proteins (OEP)"/>
    <property type="match status" value="1"/>
</dbReference>
<keyword evidence="6" id="KW-1185">Reference proteome</keyword>
<keyword evidence="2" id="KW-0564">Palmitate</keyword>
<evidence type="ECO:0000313" key="5">
    <source>
        <dbReference type="Proteomes" id="UP000255108"/>
    </source>
</evidence>
<dbReference type="PANTHER" id="PTHR30203">
    <property type="entry name" value="OUTER MEMBRANE CATION EFFLUX PROTEIN"/>
    <property type="match status" value="1"/>
</dbReference>
<sequence>MKHSLIASLLALLCTACAISPEQTLPKLDLPRMQNALPLADPGEASFNDPVLNTLIGQALQHNASLAMAVANIDEARARLGISQSAEWPSLNLQAGTQRQRDDVPARFHLAGAASWELDLWGRLANETEAARQQFLSSQAAHTGLQLALIADVAQSYINLRASDAQLVVAKQTAEARQKAFSLQTTRFKGGLISELETRQAESDLATAQAIVPQYQSQIAQLESALSVLCGLSPRALIEAGIPRGKSISEINNSSPITASIPSDLLLRRPDIAQAEATLRASHAEVAAARAAWFPRISLSGLLGVASHPLTDLFAAGSKTWQFAGNLSMPLFDGGLNAAQIDQAKAKDKAAAAGYQLAVQNAFADTLAALKSRQFSMKKTQGQQRQIKALERQLKLAIMRYDNGYSDYLTVLDSERNLFNGRLELIAAKRDQLLAQVALYKALGGESALQ</sequence>
<dbReference type="Proteomes" id="UP000295794">
    <property type="component" value="Unassembled WGS sequence"/>
</dbReference>
<dbReference type="SUPFAM" id="SSF56954">
    <property type="entry name" value="Outer membrane efflux proteins (OEP)"/>
    <property type="match status" value="1"/>
</dbReference>
<dbReference type="AlphaFoldDB" id="A0A377Q9G4"/>
<accession>A0A377Q9G4</accession>
<evidence type="ECO:0000313" key="3">
    <source>
        <dbReference type="EMBL" id="STQ91563.1"/>
    </source>
</evidence>
<keyword evidence="2" id="KW-0812">Transmembrane</keyword>
<dbReference type="InterPro" id="IPR003423">
    <property type="entry name" value="OMP_efflux"/>
</dbReference>
<evidence type="ECO:0000256" key="2">
    <source>
        <dbReference type="RuleBase" id="RU362097"/>
    </source>
</evidence>
<dbReference type="Pfam" id="PF02321">
    <property type="entry name" value="OEP"/>
    <property type="match status" value="2"/>
</dbReference>
<evidence type="ECO:0000256" key="1">
    <source>
        <dbReference type="ARBA" id="ARBA00007613"/>
    </source>
</evidence>
<dbReference type="EMBL" id="SMBT01000018">
    <property type="protein sequence ID" value="TCU81904.1"/>
    <property type="molecule type" value="Genomic_DNA"/>
</dbReference>
<keyword evidence="2" id="KW-0732">Signal</keyword>
<evidence type="ECO:0000313" key="6">
    <source>
        <dbReference type="Proteomes" id="UP000295794"/>
    </source>
</evidence>
<feature type="signal peptide" evidence="2">
    <location>
        <begin position="1"/>
        <end position="18"/>
    </location>
</feature>
<keyword evidence="2" id="KW-1134">Transmembrane beta strand</keyword>
<dbReference type="Proteomes" id="UP000255108">
    <property type="component" value="Unassembled WGS sequence"/>
</dbReference>
<evidence type="ECO:0000313" key="4">
    <source>
        <dbReference type="EMBL" id="TCU81904.1"/>
    </source>
</evidence>
<gene>
    <name evidence="3" type="primary">oprM_2</name>
    <name evidence="4" type="ORF">EV682_11825</name>
    <name evidence="3" type="ORF">NCTC11159_02637</name>
</gene>
<protein>
    <submittedName>
        <fullName evidence="4">Multidrug efflux system outer membrane protein</fullName>
    </submittedName>
    <submittedName>
        <fullName evidence="3">Outer membrane protein oprM</fullName>
    </submittedName>
</protein>
<keyword evidence="2" id="KW-0449">Lipoprotein</keyword>
<dbReference type="RefSeq" id="WP_115227757.1">
    <property type="nucleotide sequence ID" value="NZ_CAWOLO010000018.1"/>
</dbReference>